<dbReference type="AlphaFoldDB" id="A0A0F9UQT3"/>
<organism evidence="1">
    <name type="scientific">marine sediment metagenome</name>
    <dbReference type="NCBI Taxonomy" id="412755"/>
    <lineage>
        <taxon>unclassified sequences</taxon>
        <taxon>metagenomes</taxon>
        <taxon>ecological metagenomes</taxon>
    </lineage>
</organism>
<protein>
    <submittedName>
        <fullName evidence="1">Uncharacterized protein</fullName>
    </submittedName>
</protein>
<proteinExistence type="predicted"/>
<dbReference type="EMBL" id="LAZR01000587">
    <property type="protein sequence ID" value="KKN63521.1"/>
    <property type="molecule type" value="Genomic_DNA"/>
</dbReference>
<comment type="caution">
    <text evidence="1">The sequence shown here is derived from an EMBL/GenBank/DDBJ whole genome shotgun (WGS) entry which is preliminary data.</text>
</comment>
<sequence>MWRLRAPSLEVAKMAMHTHINLKNRIEVIHRYDNGELIEMLYLKSPDDLNNMVNCDHRKFNADYIDEIMQSIKTIKRVKVLAEC</sequence>
<evidence type="ECO:0000313" key="1">
    <source>
        <dbReference type="EMBL" id="KKN63521.1"/>
    </source>
</evidence>
<accession>A0A0F9UQT3</accession>
<gene>
    <name evidence="1" type="ORF">LCGC14_0501110</name>
</gene>
<name>A0A0F9UQT3_9ZZZZ</name>
<reference evidence="1" key="1">
    <citation type="journal article" date="2015" name="Nature">
        <title>Complex archaea that bridge the gap between prokaryotes and eukaryotes.</title>
        <authorList>
            <person name="Spang A."/>
            <person name="Saw J.H."/>
            <person name="Jorgensen S.L."/>
            <person name="Zaremba-Niedzwiedzka K."/>
            <person name="Martijn J."/>
            <person name="Lind A.E."/>
            <person name="van Eijk R."/>
            <person name="Schleper C."/>
            <person name="Guy L."/>
            <person name="Ettema T.J."/>
        </authorList>
    </citation>
    <scope>NUCLEOTIDE SEQUENCE</scope>
</reference>